<dbReference type="InterPro" id="IPR043502">
    <property type="entry name" value="DNA/RNA_pol_sf"/>
</dbReference>
<dbReference type="SUPFAM" id="SSF56672">
    <property type="entry name" value="DNA/RNA polymerases"/>
    <property type="match status" value="1"/>
</dbReference>
<dbReference type="AlphaFoldDB" id="A0A9Q3DZS5"/>
<evidence type="ECO:0000313" key="1">
    <source>
        <dbReference type="EMBL" id="MBW0509661.1"/>
    </source>
</evidence>
<name>A0A9Q3DZS5_9BASI</name>
<comment type="caution">
    <text evidence="1">The sequence shown here is derived from an EMBL/GenBank/DDBJ whole genome shotgun (WGS) entry which is preliminary data.</text>
</comment>
<dbReference type="Gene3D" id="3.10.10.10">
    <property type="entry name" value="HIV Type 1 Reverse Transcriptase, subunit A, domain 1"/>
    <property type="match status" value="1"/>
</dbReference>
<protein>
    <submittedName>
        <fullName evidence="1">Uncharacterized protein</fullName>
    </submittedName>
</protein>
<keyword evidence="2" id="KW-1185">Reference proteome</keyword>
<dbReference type="Proteomes" id="UP000765509">
    <property type="component" value="Unassembled WGS sequence"/>
</dbReference>
<dbReference type="InterPro" id="IPR053134">
    <property type="entry name" value="RNA-dir_DNA_polymerase"/>
</dbReference>
<dbReference type="EMBL" id="AVOT02021070">
    <property type="protein sequence ID" value="MBW0509661.1"/>
    <property type="molecule type" value="Genomic_DNA"/>
</dbReference>
<accession>A0A9Q3DZS5</accession>
<gene>
    <name evidence="1" type="ORF">O181_049376</name>
</gene>
<reference evidence="1" key="1">
    <citation type="submission" date="2021-03" db="EMBL/GenBank/DDBJ databases">
        <title>Draft genome sequence of rust myrtle Austropuccinia psidii MF-1, a brazilian biotype.</title>
        <authorList>
            <person name="Quecine M.C."/>
            <person name="Pachon D.M.R."/>
            <person name="Bonatelli M.L."/>
            <person name="Correr F.H."/>
            <person name="Franceschini L.M."/>
            <person name="Leite T.F."/>
            <person name="Margarido G.R.A."/>
            <person name="Almeida C.A."/>
            <person name="Ferrarezi J.A."/>
            <person name="Labate C.A."/>
        </authorList>
    </citation>
    <scope>NUCLEOTIDE SEQUENCE</scope>
    <source>
        <strain evidence="1">MF-1</strain>
    </source>
</reference>
<dbReference type="Gene3D" id="3.30.70.270">
    <property type="match status" value="1"/>
</dbReference>
<evidence type="ECO:0000313" key="2">
    <source>
        <dbReference type="Proteomes" id="UP000765509"/>
    </source>
</evidence>
<proteinExistence type="predicted"/>
<dbReference type="PANTHER" id="PTHR24559:SF444">
    <property type="entry name" value="REVERSE TRANSCRIPTASE DOMAIN-CONTAINING PROTEIN"/>
    <property type="match status" value="1"/>
</dbReference>
<dbReference type="PANTHER" id="PTHR24559">
    <property type="entry name" value="TRANSPOSON TY3-I GAG-POL POLYPROTEIN"/>
    <property type="match status" value="1"/>
</dbReference>
<sequence length="108" mass="12662">MLRTRPYPESLEKRREIKKNINELLNRDFIRKIGCNEIAEVNTPVLITWHDGKSRLCGDSRALINYTKADRYPIQRIPHALENLEKSKYITNMDCTKGFPQNEVNTES</sequence>
<dbReference type="OrthoDB" id="8063743at2759"/>
<dbReference type="InterPro" id="IPR043128">
    <property type="entry name" value="Rev_trsase/Diguanyl_cyclase"/>
</dbReference>
<organism evidence="1 2">
    <name type="scientific">Austropuccinia psidii MF-1</name>
    <dbReference type="NCBI Taxonomy" id="1389203"/>
    <lineage>
        <taxon>Eukaryota</taxon>
        <taxon>Fungi</taxon>
        <taxon>Dikarya</taxon>
        <taxon>Basidiomycota</taxon>
        <taxon>Pucciniomycotina</taxon>
        <taxon>Pucciniomycetes</taxon>
        <taxon>Pucciniales</taxon>
        <taxon>Sphaerophragmiaceae</taxon>
        <taxon>Austropuccinia</taxon>
    </lineage>
</organism>